<keyword evidence="3" id="KW-1185">Reference proteome</keyword>
<feature type="compositionally biased region" description="Basic and acidic residues" evidence="1">
    <location>
        <begin position="176"/>
        <end position="186"/>
    </location>
</feature>
<dbReference type="AlphaFoldDB" id="A0AAD2DKK5"/>
<dbReference type="Proteomes" id="UP000834106">
    <property type="component" value="Chromosome 2"/>
</dbReference>
<dbReference type="PANTHER" id="PTHR36756">
    <property type="entry name" value="EXPRESSED PROTEIN"/>
    <property type="match status" value="1"/>
</dbReference>
<gene>
    <name evidence="2" type="ORF">FPE_LOCUS2706</name>
</gene>
<feature type="compositionally biased region" description="Basic residues" evidence="1">
    <location>
        <begin position="72"/>
        <end position="87"/>
    </location>
</feature>
<dbReference type="EMBL" id="OU503037">
    <property type="protein sequence ID" value="CAI9755275.1"/>
    <property type="molecule type" value="Genomic_DNA"/>
</dbReference>
<proteinExistence type="predicted"/>
<feature type="region of interest" description="Disordered" evidence="1">
    <location>
        <begin position="1"/>
        <end position="124"/>
    </location>
</feature>
<name>A0AAD2DKK5_9LAMI</name>
<accession>A0AAD2DKK5</accession>
<dbReference type="PANTHER" id="PTHR36756:SF1">
    <property type="entry name" value="EXPRESSED PROTEIN"/>
    <property type="match status" value="1"/>
</dbReference>
<reference evidence="2" key="1">
    <citation type="submission" date="2023-05" db="EMBL/GenBank/DDBJ databases">
        <authorList>
            <person name="Huff M."/>
        </authorList>
    </citation>
    <scope>NUCLEOTIDE SEQUENCE</scope>
</reference>
<sequence length="383" mass="42446">MDAGCVDSGKRRLPTWMMGVATAADPVGKNSESNNEEREKVPEGDSRGRKKQQQRNLIGQDGDSDGGVIRNGGKRKNSLSRVVPRKHRTDDVCDTTVRKRKSKAKASSIIENGEEIEGTLTGEKDEDLTMEDILSIAKEIACGSCSNSKGDSSGRKKKKRNFTEQDGDSGGCVIRNGDKEKTERPPRKPKSKTKTSSTENGEKIENGEDLTMEDLMSIAKEYVKEDEFVAPTQSSLKGHSEEITELQVSCHGSQYAIMENEELVPSRVSKTKEIVVEPNMSGDPTQDMLDLFLGPLLKRTQEEEKKTNLISEEMSFAYEIKKQKHSVVVREEHAPLTKKKSSLKEKLQPSSLRSCFIIYPSAPITWVPVPEATTINCCPGRLP</sequence>
<organism evidence="2 3">
    <name type="scientific">Fraxinus pennsylvanica</name>
    <dbReference type="NCBI Taxonomy" id="56036"/>
    <lineage>
        <taxon>Eukaryota</taxon>
        <taxon>Viridiplantae</taxon>
        <taxon>Streptophyta</taxon>
        <taxon>Embryophyta</taxon>
        <taxon>Tracheophyta</taxon>
        <taxon>Spermatophyta</taxon>
        <taxon>Magnoliopsida</taxon>
        <taxon>eudicotyledons</taxon>
        <taxon>Gunneridae</taxon>
        <taxon>Pentapetalae</taxon>
        <taxon>asterids</taxon>
        <taxon>lamiids</taxon>
        <taxon>Lamiales</taxon>
        <taxon>Oleaceae</taxon>
        <taxon>Oleeae</taxon>
        <taxon>Fraxinus</taxon>
    </lineage>
</organism>
<feature type="compositionally biased region" description="Basic and acidic residues" evidence="1">
    <location>
        <begin position="35"/>
        <end position="47"/>
    </location>
</feature>
<evidence type="ECO:0000313" key="2">
    <source>
        <dbReference type="EMBL" id="CAI9755275.1"/>
    </source>
</evidence>
<evidence type="ECO:0000256" key="1">
    <source>
        <dbReference type="SAM" id="MobiDB-lite"/>
    </source>
</evidence>
<evidence type="ECO:0000313" key="3">
    <source>
        <dbReference type="Proteomes" id="UP000834106"/>
    </source>
</evidence>
<protein>
    <submittedName>
        <fullName evidence="2">Uncharacterized protein</fullName>
    </submittedName>
</protein>
<feature type="region of interest" description="Disordered" evidence="1">
    <location>
        <begin position="144"/>
        <end position="212"/>
    </location>
</feature>